<evidence type="ECO:0000256" key="1">
    <source>
        <dbReference type="ARBA" id="ARBA00004496"/>
    </source>
</evidence>
<dbReference type="GO" id="GO:0046872">
    <property type="term" value="F:metal ion binding"/>
    <property type="evidence" value="ECO:0007669"/>
    <property type="project" value="UniProtKB-KW"/>
</dbReference>
<feature type="compositionally biased region" description="Basic and acidic residues" evidence="13">
    <location>
        <begin position="103"/>
        <end position="116"/>
    </location>
</feature>
<keyword evidence="8 12" id="KW-0805">Transcription regulation</keyword>
<keyword evidence="5 12" id="KW-0479">Metal-binding</keyword>
<accession>A0A5Q3QCH3</accession>
<dbReference type="AlphaFoldDB" id="A0A5Q3QCH3"/>
<comment type="subcellular location">
    <subcellularLocation>
        <location evidence="1 12">Cytoplasm</location>
    </subcellularLocation>
</comment>
<keyword evidence="4 12" id="KW-0963">Cytoplasm</keyword>
<evidence type="ECO:0000256" key="10">
    <source>
        <dbReference type="ARBA" id="ARBA00023157"/>
    </source>
</evidence>
<dbReference type="HAMAP" id="MF_01479">
    <property type="entry name" value="WhiB"/>
    <property type="match status" value="1"/>
</dbReference>
<evidence type="ECO:0000256" key="11">
    <source>
        <dbReference type="ARBA" id="ARBA00023163"/>
    </source>
</evidence>
<dbReference type="PANTHER" id="PTHR38839">
    <property type="entry name" value="TRANSCRIPTIONAL REGULATOR WHID-RELATED"/>
    <property type="match status" value="1"/>
</dbReference>
<comment type="similarity">
    <text evidence="2 12">Belongs to the WhiB family.</text>
</comment>
<feature type="binding site" evidence="12">
    <location>
        <position position="66"/>
    </location>
    <ligand>
        <name>[4Fe-4S] cluster</name>
        <dbReference type="ChEBI" id="CHEBI:49883"/>
    </ligand>
</feature>
<dbReference type="Pfam" id="PF02467">
    <property type="entry name" value="Whib"/>
    <property type="match status" value="1"/>
</dbReference>
<dbReference type="GO" id="GO:0045454">
    <property type="term" value="P:cell redox homeostasis"/>
    <property type="evidence" value="ECO:0007669"/>
    <property type="project" value="TreeGrafter"/>
</dbReference>
<gene>
    <name evidence="12" type="primary">whiB</name>
    <name evidence="15" type="ORF">GIY23_13765</name>
</gene>
<name>A0A5Q3QCH3_9PSEU</name>
<evidence type="ECO:0000256" key="3">
    <source>
        <dbReference type="ARBA" id="ARBA00022485"/>
    </source>
</evidence>
<proteinExistence type="inferred from homology"/>
<dbReference type="GO" id="GO:0005737">
    <property type="term" value="C:cytoplasm"/>
    <property type="evidence" value="ECO:0007669"/>
    <property type="project" value="UniProtKB-SubCell"/>
</dbReference>
<organism evidence="15 16">
    <name type="scientific">Allosaccharopolyspora coralli</name>
    <dbReference type="NCBI Taxonomy" id="2665642"/>
    <lineage>
        <taxon>Bacteria</taxon>
        <taxon>Bacillati</taxon>
        <taxon>Actinomycetota</taxon>
        <taxon>Actinomycetes</taxon>
        <taxon>Pseudonocardiales</taxon>
        <taxon>Pseudonocardiaceae</taxon>
        <taxon>Allosaccharopolyspora</taxon>
    </lineage>
</organism>
<dbReference type="GO" id="GO:0047134">
    <property type="term" value="F:protein-disulfide reductase [NAD(P)H] activity"/>
    <property type="evidence" value="ECO:0007669"/>
    <property type="project" value="TreeGrafter"/>
</dbReference>
<evidence type="ECO:0000259" key="14">
    <source>
        <dbReference type="PROSITE" id="PS51674"/>
    </source>
</evidence>
<evidence type="ECO:0000256" key="8">
    <source>
        <dbReference type="ARBA" id="ARBA00023015"/>
    </source>
</evidence>
<dbReference type="PROSITE" id="PS51674">
    <property type="entry name" value="4FE4S_WBL"/>
    <property type="match status" value="1"/>
</dbReference>
<feature type="domain" description="4Fe-4S Wbl-type" evidence="14">
    <location>
        <begin position="28"/>
        <end position="90"/>
    </location>
</feature>
<dbReference type="Proteomes" id="UP000371041">
    <property type="component" value="Chromosome"/>
</dbReference>
<evidence type="ECO:0000256" key="4">
    <source>
        <dbReference type="ARBA" id="ARBA00022490"/>
    </source>
</evidence>
<evidence type="ECO:0000313" key="15">
    <source>
        <dbReference type="EMBL" id="QGK72268.1"/>
    </source>
</evidence>
<evidence type="ECO:0000256" key="2">
    <source>
        <dbReference type="ARBA" id="ARBA00006597"/>
    </source>
</evidence>
<comment type="PTM">
    <text evidence="12">Upon Fe-S cluster removal intramolecular disulfide bonds are formed.</text>
</comment>
<comment type="function">
    <text evidence="12">Acts as a transcriptional regulator. Probably redox-responsive. The apo- but not holo-form probably binds DNA.</text>
</comment>
<keyword evidence="9 12" id="KW-0238">DNA-binding</keyword>
<sequence length="116" mass="12993">MANKSRAPTLHRLPRPVTERWDWQLRAACRDADTSVFFPPARGSARELSEARGKALCMQCPVRLTCLQYALDVEESFGIWGGLTAAERRELHGRRANPPPGAEESHPVTESGERRP</sequence>
<dbReference type="EMBL" id="CP045929">
    <property type="protein sequence ID" value="QGK72268.1"/>
    <property type="molecule type" value="Genomic_DNA"/>
</dbReference>
<evidence type="ECO:0000256" key="9">
    <source>
        <dbReference type="ARBA" id="ARBA00023125"/>
    </source>
</evidence>
<dbReference type="GO" id="GO:0051539">
    <property type="term" value="F:4 iron, 4 sulfur cluster binding"/>
    <property type="evidence" value="ECO:0007669"/>
    <property type="project" value="UniProtKB-UniRule"/>
</dbReference>
<keyword evidence="10 12" id="KW-1015">Disulfide bond</keyword>
<dbReference type="GO" id="GO:0045892">
    <property type="term" value="P:negative regulation of DNA-templated transcription"/>
    <property type="evidence" value="ECO:0007669"/>
    <property type="project" value="TreeGrafter"/>
</dbReference>
<evidence type="ECO:0000256" key="13">
    <source>
        <dbReference type="SAM" id="MobiDB-lite"/>
    </source>
</evidence>
<evidence type="ECO:0000256" key="6">
    <source>
        <dbReference type="ARBA" id="ARBA00023004"/>
    </source>
</evidence>
<dbReference type="KEGG" id="sace:GIY23_13765"/>
<protein>
    <recommendedName>
        <fullName evidence="12">Transcriptional regulator WhiB</fullName>
    </recommendedName>
</protein>
<keyword evidence="16" id="KW-1185">Reference proteome</keyword>
<reference evidence="16" key="1">
    <citation type="submission" date="2019-11" db="EMBL/GenBank/DDBJ databases">
        <title>The complete genome sequence of Saccharopolyspora sp. E2A.</title>
        <authorList>
            <person name="Zhang G."/>
        </authorList>
    </citation>
    <scope>NUCLEOTIDE SEQUENCE [LARGE SCALE GENOMIC DNA]</scope>
    <source>
        <strain evidence="16">E2A</strain>
    </source>
</reference>
<dbReference type="GO" id="GO:0035731">
    <property type="term" value="F:dinitrosyl-iron complex binding"/>
    <property type="evidence" value="ECO:0007669"/>
    <property type="project" value="UniProtKB-UniRule"/>
</dbReference>
<evidence type="ECO:0000256" key="7">
    <source>
        <dbReference type="ARBA" id="ARBA00023014"/>
    </source>
</evidence>
<feature type="binding site" evidence="12">
    <location>
        <position position="29"/>
    </location>
    <ligand>
        <name>[4Fe-4S] cluster</name>
        <dbReference type="ChEBI" id="CHEBI:49883"/>
    </ligand>
</feature>
<keyword evidence="6 12" id="KW-0408">Iron</keyword>
<evidence type="ECO:0000256" key="5">
    <source>
        <dbReference type="ARBA" id="ARBA00022723"/>
    </source>
</evidence>
<dbReference type="InterPro" id="IPR003482">
    <property type="entry name" value="Whib"/>
</dbReference>
<comment type="cofactor">
    <cofactor evidence="12">
        <name>[4Fe-4S] cluster</name>
        <dbReference type="ChEBI" id="CHEBI:49883"/>
    </cofactor>
    <text evidence="12">Binds 1 [4Fe-4S] cluster per subunit. Following nitrosylation of the [4Fe-4S] cluster binds 1 [4Fe-8(NO)] cluster per subunit.</text>
</comment>
<comment type="PTM">
    <text evidence="12">The Fe-S cluster can be nitrosylated by nitric oxide (NO).</text>
</comment>
<feature type="binding site" evidence="12">
    <location>
        <position position="57"/>
    </location>
    <ligand>
        <name>[4Fe-4S] cluster</name>
        <dbReference type="ChEBI" id="CHEBI:49883"/>
    </ligand>
</feature>
<evidence type="ECO:0000256" key="12">
    <source>
        <dbReference type="HAMAP-Rule" id="MF_01479"/>
    </source>
</evidence>
<dbReference type="InterPro" id="IPR034768">
    <property type="entry name" value="4FE4S_WBL"/>
</dbReference>
<dbReference type="GO" id="GO:0003677">
    <property type="term" value="F:DNA binding"/>
    <property type="evidence" value="ECO:0007669"/>
    <property type="project" value="UniProtKB-UniRule"/>
</dbReference>
<feature type="binding site" evidence="12">
    <location>
        <position position="60"/>
    </location>
    <ligand>
        <name>[4Fe-4S] cluster</name>
        <dbReference type="ChEBI" id="CHEBI:49883"/>
    </ligand>
</feature>
<feature type="region of interest" description="Disordered" evidence="13">
    <location>
        <begin position="90"/>
        <end position="116"/>
    </location>
</feature>
<evidence type="ECO:0000313" key="16">
    <source>
        <dbReference type="Proteomes" id="UP000371041"/>
    </source>
</evidence>
<keyword evidence="7 12" id="KW-0411">Iron-sulfur</keyword>
<dbReference type="PANTHER" id="PTHR38839:SF5">
    <property type="entry name" value="TRANSCRIPTIONAL REGULATOR WHID"/>
    <property type="match status" value="1"/>
</dbReference>
<keyword evidence="11 12" id="KW-0804">Transcription</keyword>
<keyword evidence="3 12" id="KW-0004">4Fe-4S</keyword>